<evidence type="ECO:0000256" key="1">
    <source>
        <dbReference type="ARBA" id="ARBA00006484"/>
    </source>
</evidence>
<dbReference type="PANTHER" id="PTHR43477">
    <property type="entry name" value="DIHYDROANTICAPSIN 7-DEHYDROGENASE"/>
    <property type="match status" value="1"/>
</dbReference>
<dbReference type="Gene3D" id="3.40.50.720">
    <property type="entry name" value="NAD(P)-binding Rossmann-like Domain"/>
    <property type="match status" value="1"/>
</dbReference>
<evidence type="ECO:0000313" key="5">
    <source>
        <dbReference type="Proteomes" id="UP000567293"/>
    </source>
</evidence>
<proteinExistence type="inferred from homology"/>
<evidence type="ECO:0000313" key="4">
    <source>
        <dbReference type="EMBL" id="MBA0086350.1"/>
    </source>
</evidence>
<dbReference type="Proteomes" id="UP000567293">
    <property type="component" value="Unassembled WGS sequence"/>
</dbReference>
<dbReference type="InterPro" id="IPR036291">
    <property type="entry name" value="NAD(P)-bd_dom_sf"/>
</dbReference>
<comment type="similarity">
    <text evidence="1">Belongs to the short-chain dehydrogenases/reductases (SDR) family.</text>
</comment>
<dbReference type="EMBL" id="JACDQQ010001469">
    <property type="protein sequence ID" value="MBA0086350.1"/>
    <property type="molecule type" value="Genomic_DNA"/>
</dbReference>
<dbReference type="InterPro" id="IPR057326">
    <property type="entry name" value="KR_dom"/>
</dbReference>
<reference evidence="4" key="1">
    <citation type="submission" date="2020-06" db="EMBL/GenBank/DDBJ databases">
        <title>Legume-microbial interactions unlock mineral nutrients during tropical forest succession.</title>
        <authorList>
            <person name="Epihov D.Z."/>
        </authorList>
    </citation>
    <scope>NUCLEOTIDE SEQUENCE [LARGE SCALE GENOMIC DNA]</scope>
    <source>
        <strain evidence="4">Pan2503</strain>
    </source>
</reference>
<evidence type="ECO:0000256" key="2">
    <source>
        <dbReference type="ARBA" id="ARBA00023002"/>
    </source>
</evidence>
<dbReference type="FunFam" id="3.40.50.720:FF:000084">
    <property type="entry name" value="Short-chain dehydrogenase reductase"/>
    <property type="match status" value="1"/>
</dbReference>
<comment type="caution">
    <text evidence="4">The sequence shown here is derived from an EMBL/GenBank/DDBJ whole genome shotgun (WGS) entry which is preliminary data.</text>
</comment>
<dbReference type="Pfam" id="PF13561">
    <property type="entry name" value="adh_short_C2"/>
    <property type="match status" value="1"/>
</dbReference>
<dbReference type="CDD" id="cd05233">
    <property type="entry name" value="SDR_c"/>
    <property type="match status" value="1"/>
</dbReference>
<dbReference type="InterPro" id="IPR051122">
    <property type="entry name" value="SDR_DHRS6-like"/>
</dbReference>
<accession>A0A7V8NSD4</accession>
<organism evidence="4 5">
    <name type="scientific">Candidatus Acidiferrum panamense</name>
    <dbReference type="NCBI Taxonomy" id="2741543"/>
    <lineage>
        <taxon>Bacteria</taxon>
        <taxon>Pseudomonadati</taxon>
        <taxon>Acidobacteriota</taxon>
        <taxon>Terriglobia</taxon>
        <taxon>Candidatus Acidiferrales</taxon>
        <taxon>Candidatus Acidiferrum</taxon>
    </lineage>
</organism>
<evidence type="ECO:0000259" key="3">
    <source>
        <dbReference type="SMART" id="SM00822"/>
    </source>
</evidence>
<keyword evidence="2 4" id="KW-0560">Oxidoreductase</keyword>
<dbReference type="PANTHER" id="PTHR43477:SF1">
    <property type="entry name" value="DIHYDROANTICAPSIN 7-DEHYDROGENASE"/>
    <property type="match status" value="1"/>
</dbReference>
<dbReference type="PRINTS" id="PR00080">
    <property type="entry name" value="SDRFAMILY"/>
</dbReference>
<feature type="domain" description="Ketoreductase" evidence="3">
    <location>
        <begin position="16"/>
        <end position="181"/>
    </location>
</feature>
<dbReference type="AlphaFoldDB" id="A0A7V8NSD4"/>
<protein>
    <submittedName>
        <fullName evidence="4">Glucose 1-dehydrogenase</fullName>
        <ecNumber evidence="4">1.1.1.47</ecNumber>
    </submittedName>
</protein>
<dbReference type="NCBIfam" id="NF005559">
    <property type="entry name" value="PRK07231.1"/>
    <property type="match status" value="1"/>
</dbReference>
<sequence>MTNAPKQSNCKRLDGKAAVVTGAASGIGQAIAQRFAQEGARVWLLDIDEKRAKSTAHEIVKCGGKAAPHVCDVAKQPSVRDLFRRLASENPIHILVNSAGVSHIGKLESTSEAEFDRIFQVNVKGTYNCMHAVIDAMKASGGGVILNMASIAATAGLADRFAYSMSKGAVVSMTLSVARDYLVHKIRCNCISPARVHTAFVDGYLKQNYPGREQEMFRALSESQPIGRMGKPEEVAALALFLCSDEAAFITGTDYPMDGGFLHLRG</sequence>
<keyword evidence="5" id="KW-1185">Reference proteome</keyword>
<dbReference type="SMART" id="SM00822">
    <property type="entry name" value="PKS_KR"/>
    <property type="match status" value="1"/>
</dbReference>
<dbReference type="PROSITE" id="PS00061">
    <property type="entry name" value="ADH_SHORT"/>
    <property type="match status" value="1"/>
</dbReference>
<dbReference type="SUPFAM" id="SSF51735">
    <property type="entry name" value="NAD(P)-binding Rossmann-fold domains"/>
    <property type="match status" value="1"/>
</dbReference>
<dbReference type="PRINTS" id="PR00081">
    <property type="entry name" value="GDHRDH"/>
</dbReference>
<dbReference type="InterPro" id="IPR002347">
    <property type="entry name" value="SDR_fam"/>
</dbReference>
<gene>
    <name evidence="4" type="ORF">HRJ53_15320</name>
</gene>
<dbReference type="GO" id="GO:0047936">
    <property type="term" value="F:glucose 1-dehydrogenase [NAD(P)+] activity"/>
    <property type="evidence" value="ECO:0007669"/>
    <property type="project" value="UniProtKB-EC"/>
</dbReference>
<name>A0A7V8NSD4_9BACT</name>
<dbReference type="EC" id="1.1.1.47" evidence="4"/>
<dbReference type="InterPro" id="IPR020904">
    <property type="entry name" value="Sc_DH/Rdtase_CS"/>
</dbReference>